<evidence type="ECO:0000256" key="2">
    <source>
        <dbReference type="ARBA" id="ARBA00023054"/>
    </source>
</evidence>
<evidence type="ECO:0000256" key="4">
    <source>
        <dbReference type="ARBA" id="ARBA00038114"/>
    </source>
</evidence>
<dbReference type="AlphaFoldDB" id="A0AA88KLV2"/>
<dbReference type="PANTHER" id="PTHR13183:SF0">
    <property type="entry name" value="AXONEMAL DYNEIN LIGHT INTERMEDIATE POLYPEPTIDE 1"/>
    <property type="match status" value="1"/>
</dbReference>
<proteinExistence type="inferred from homology"/>
<keyword evidence="3" id="KW-0505">Motor protein</keyword>
<name>A0AA88KLV2_NAELO</name>
<evidence type="ECO:0000256" key="5">
    <source>
        <dbReference type="SAM" id="Coils"/>
    </source>
</evidence>
<comment type="similarity">
    <text evidence="4">Belongs to the inner dynein arm light chain family.</text>
</comment>
<keyword evidence="7" id="KW-1185">Reference proteome</keyword>
<dbReference type="GO" id="GO:0005930">
    <property type="term" value="C:axoneme"/>
    <property type="evidence" value="ECO:0007669"/>
    <property type="project" value="TreeGrafter"/>
</dbReference>
<sequence length="261" mass="30054">MMNQELNPVAENNSPANTLVKYDTPILLSEAIKKKGNKALMGTSGKNKGQALPPIQVVGAERMTQTEDILNSILPPVVFSENSQQWIQYVSSTPATRLDVTNLEESLDAQLLKRKAKETGICPVREELYSQCFDELIRQVTVNCQQRGLLMLRVRNEIRMTIKAYKQLYESSVAFGMRKSLHAEDGKTEMELKIIQLEKEKSELEKQVKEWQAKCEATEKREREKSKQEKKKFEEEIAFLKKQNQQYSQELERLTMAKPNK</sequence>
<keyword evidence="1" id="KW-0243">Dynein</keyword>
<evidence type="ECO:0000256" key="1">
    <source>
        <dbReference type="ARBA" id="ARBA00023017"/>
    </source>
</evidence>
<organism evidence="6 7">
    <name type="scientific">Naegleria lovaniensis</name>
    <name type="common">Amoeba</name>
    <dbReference type="NCBI Taxonomy" id="51637"/>
    <lineage>
        <taxon>Eukaryota</taxon>
        <taxon>Discoba</taxon>
        <taxon>Heterolobosea</taxon>
        <taxon>Tetramitia</taxon>
        <taxon>Eutetramitia</taxon>
        <taxon>Vahlkampfiidae</taxon>
        <taxon>Naegleria</taxon>
    </lineage>
</organism>
<keyword evidence="2 5" id="KW-0175">Coiled coil</keyword>
<protein>
    <submittedName>
        <fullName evidence="6">Uncharacterized protein</fullName>
    </submittedName>
</protein>
<dbReference type="GeneID" id="68095100"/>
<dbReference type="Proteomes" id="UP000816034">
    <property type="component" value="Unassembled WGS sequence"/>
</dbReference>
<dbReference type="GO" id="GO:0030286">
    <property type="term" value="C:dynein complex"/>
    <property type="evidence" value="ECO:0007669"/>
    <property type="project" value="UniProtKB-KW"/>
</dbReference>
<comment type="caution">
    <text evidence="6">The sequence shown here is derived from an EMBL/GenBank/DDBJ whole genome shotgun (WGS) entry which is preliminary data.</text>
</comment>
<feature type="coiled-coil region" evidence="5">
    <location>
        <begin position="187"/>
        <end position="257"/>
    </location>
</feature>
<dbReference type="GO" id="GO:0045504">
    <property type="term" value="F:dynein heavy chain binding"/>
    <property type="evidence" value="ECO:0007669"/>
    <property type="project" value="TreeGrafter"/>
</dbReference>
<evidence type="ECO:0000256" key="3">
    <source>
        <dbReference type="ARBA" id="ARBA00023175"/>
    </source>
</evidence>
<dbReference type="PANTHER" id="PTHR13183">
    <property type="entry name" value="AXONEMAL INNER ARM DYNEIN LIGHT CHAIN 28"/>
    <property type="match status" value="1"/>
</dbReference>
<evidence type="ECO:0000313" key="6">
    <source>
        <dbReference type="EMBL" id="KAG2386199.1"/>
    </source>
</evidence>
<dbReference type="Pfam" id="PF10211">
    <property type="entry name" value="Ax_dynein_light"/>
    <property type="match status" value="1"/>
</dbReference>
<dbReference type="InterPro" id="IPR019347">
    <property type="entry name" value="Axonemal_dynein_light_chain"/>
</dbReference>
<reference evidence="6 7" key="1">
    <citation type="journal article" date="2018" name="BMC Genomics">
        <title>The genome of Naegleria lovaniensis, the basis for a comparative approach to unravel pathogenicity factors of the human pathogenic amoeba N. fowleri.</title>
        <authorList>
            <person name="Liechti N."/>
            <person name="Schurch N."/>
            <person name="Bruggmann R."/>
            <person name="Wittwer M."/>
        </authorList>
    </citation>
    <scope>NUCLEOTIDE SEQUENCE [LARGE SCALE GENOMIC DNA]</scope>
    <source>
        <strain evidence="6 7">ATCC 30569</strain>
    </source>
</reference>
<evidence type="ECO:0000313" key="7">
    <source>
        <dbReference type="Proteomes" id="UP000816034"/>
    </source>
</evidence>
<gene>
    <name evidence="6" type="ORF">C9374_002645</name>
</gene>
<dbReference type="EMBL" id="PYSW02000016">
    <property type="protein sequence ID" value="KAG2386199.1"/>
    <property type="molecule type" value="Genomic_DNA"/>
</dbReference>
<dbReference type="RefSeq" id="XP_044550191.1">
    <property type="nucleotide sequence ID" value="XM_044692085.1"/>
</dbReference>
<accession>A0AA88KLV2</accession>